<dbReference type="RefSeq" id="WP_281752397.1">
    <property type="nucleotide sequence ID" value="NZ_BRVP01000004.1"/>
</dbReference>
<dbReference type="PROSITE" id="PS51257">
    <property type="entry name" value="PROKAR_LIPOPROTEIN"/>
    <property type="match status" value="1"/>
</dbReference>
<sequence>MKKLNLFTVILLCLVVNVTTISCSNDDDTTAEDPQVEDPTSNYFPLALNNTWNYDFTGGDDLVIDLYSTLTHNGNTFYITDFINPVDGGDMIQGYRVDGSTYYGYNGETTIDYDYSGFSTTATIDPAEFVFFNDTMEVNESITTTVAAPTEISALGISVDTTTNFEFIATVVGKDLEMTVNGEMYTDVIKVYLVVNADISGSIVTEELYYYFANNVGPIQLESSLGDYTLLTYTLN</sequence>
<dbReference type="Proteomes" id="UP001143545">
    <property type="component" value="Unassembled WGS sequence"/>
</dbReference>
<dbReference type="AlphaFoldDB" id="A0A9W6B5G2"/>
<proteinExistence type="predicted"/>
<name>A0A9W6B5G2_9FLAO</name>
<feature type="chain" id="PRO_5040850225" evidence="1">
    <location>
        <begin position="25"/>
        <end position="236"/>
    </location>
</feature>
<keyword evidence="1" id="KW-0732">Signal</keyword>
<dbReference type="EMBL" id="BRVP01000004">
    <property type="protein sequence ID" value="GLB51644.1"/>
    <property type="molecule type" value="Genomic_DNA"/>
</dbReference>
<protein>
    <submittedName>
        <fullName evidence="2">Uncharacterized protein</fullName>
    </submittedName>
</protein>
<organism evidence="2 3">
    <name type="scientific">Neptunitalea chrysea</name>
    <dbReference type="NCBI Taxonomy" id="1647581"/>
    <lineage>
        <taxon>Bacteria</taxon>
        <taxon>Pseudomonadati</taxon>
        <taxon>Bacteroidota</taxon>
        <taxon>Flavobacteriia</taxon>
        <taxon>Flavobacteriales</taxon>
        <taxon>Flavobacteriaceae</taxon>
        <taxon>Neptunitalea</taxon>
    </lineage>
</organism>
<evidence type="ECO:0000313" key="2">
    <source>
        <dbReference type="EMBL" id="GLB51644.1"/>
    </source>
</evidence>
<feature type="signal peptide" evidence="1">
    <location>
        <begin position="1"/>
        <end position="24"/>
    </location>
</feature>
<accession>A0A9W6B5G2</accession>
<evidence type="ECO:0000256" key="1">
    <source>
        <dbReference type="SAM" id="SignalP"/>
    </source>
</evidence>
<comment type="caution">
    <text evidence="2">The sequence shown here is derived from an EMBL/GenBank/DDBJ whole genome shotgun (WGS) entry which is preliminary data.</text>
</comment>
<keyword evidence="3" id="KW-1185">Reference proteome</keyword>
<gene>
    <name evidence="2" type="ORF">NBRC110019_06830</name>
</gene>
<evidence type="ECO:0000313" key="3">
    <source>
        <dbReference type="Proteomes" id="UP001143545"/>
    </source>
</evidence>
<reference evidence="2" key="1">
    <citation type="submission" date="2022-07" db="EMBL/GenBank/DDBJ databases">
        <title>Taxonomy of Novel Oxalotrophic and Methylotrophic Bacteria.</title>
        <authorList>
            <person name="Sahin N."/>
            <person name="Tani A."/>
        </authorList>
    </citation>
    <scope>NUCLEOTIDE SEQUENCE</scope>
    <source>
        <strain evidence="2">AM327</strain>
    </source>
</reference>